<name>A0A9Q3B9U4_9BASI</name>
<dbReference type="InterPro" id="IPR036249">
    <property type="entry name" value="Thioredoxin-like_sf"/>
</dbReference>
<dbReference type="SUPFAM" id="SSF52833">
    <property type="entry name" value="Thioredoxin-like"/>
    <property type="match status" value="1"/>
</dbReference>
<protein>
    <recommendedName>
        <fullName evidence="4">Glutaredoxin domain-containing protein</fullName>
    </recommendedName>
</protein>
<organism evidence="2 3">
    <name type="scientific">Austropuccinia psidii MF-1</name>
    <dbReference type="NCBI Taxonomy" id="1389203"/>
    <lineage>
        <taxon>Eukaryota</taxon>
        <taxon>Fungi</taxon>
        <taxon>Dikarya</taxon>
        <taxon>Basidiomycota</taxon>
        <taxon>Pucciniomycotina</taxon>
        <taxon>Pucciniomycetes</taxon>
        <taxon>Pucciniales</taxon>
        <taxon>Sphaerophragmiaceae</taxon>
        <taxon>Austropuccinia</taxon>
    </lineage>
</organism>
<dbReference type="GO" id="GO:0015038">
    <property type="term" value="F:glutathione disulfide oxidoreductase activity"/>
    <property type="evidence" value="ECO:0007669"/>
    <property type="project" value="TreeGrafter"/>
</dbReference>
<dbReference type="InterPro" id="IPR014025">
    <property type="entry name" value="Glutaredoxin_subgr"/>
</dbReference>
<keyword evidence="1" id="KW-0472">Membrane</keyword>
<evidence type="ECO:0000313" key="2">
    <source>
        <dbReference type="EMBL" id="MBW0461332.1"/>
    </source>
</evidence>
<dbReference type="AlphaFoldDB" id="A0A9Q3B9U4"/>
<dbReference type="Gene3D" id="3.40.30.10">
    <property type="entry name" value="Glutaredoxin"/>
    <property type="match status" value="1"/>
</dbReference>
<proteinExistence type="predicted"/>
<evidence type="ECO:0008006" key="4">
    <source>
        <dbReference type="Google" id="ProtNLM"/>
    </source>
</evidence>
<dbReference type="GO" id="GO:0034599">
    <property type="term" value="P:cellular response to oxidative stress"/>
    <property type="evidence" value="ECO:0007669"/>
    <property type="project" value="TreeGrafter"/>
</dbReference>
<dbReference type="GO" id="GO:0005737">
    <property type="term" value="C:cytoplasm"/>
    <property type="evidence" value="ECO:0007669"/>
    <property type="project" value="TreeGrafter"/>
</dbReference>
<reference evidence="2" key="1">
    <citation type="submission" date="2021-03" db="EMBL/GenBank/DDBJ databases">
        <title>Draft genome sequence of rust myrtle Austropuccinia psidii MF-1, a brazilian biotype.</title>
        <authorList>
            <person name="Quecine M.C."/>
            <person name="Pachon D.M.R."/>
            <person name="Bonatelli M.L."/>
            <person name="Correr F.H."/>
            <person name="Franceschini L.M."/>
            <person name="Leite T.F."/>
            <person name="Margarido G.R.A."/>
            <person name="Almeida C.A."/>
            <person name="Ferrarezi J.A."/>
            <person name="Labate C.A."/>
        </authorList>
    </citation>
    <scope>NUCLEOTIDE SEQUENCE</scope>
    <source>
        <strain evidence="2">MF-1</strain>
    </source>
</reference>
<dbReference type="NCBIfam" id="TIGR01167">
    <property type="entry name" value="LPXTG_anchor"/>
    <property type="match status" value="1"/>
</dbReference>
<sequence length="128" mass="14609">MATVVGKTVKEVIDNNHIVIYSKSYCLAIQDYLFELTNQKTVPNIFIAQKHIGGSDDLSELYDSGALLPLVTQKPTRFNRNFIDYNRNNNFWLGLIILTSLIGFGFFVKKRKNSFQTSNVSTLRKTKV</sequence>
<dbReference type="PROSITE" id="PS51354">
    <property type="entry name" value="GLUTAREDOXIN_2"/>
    <property type="match status" value="1"/>
</dbReference>
<feature type="transmembrane region" description="Helical" evidence="1">
    <location>
        <begin position="91"/>
        <end position="108"/>
    </location>
</feature>
<dbReference type="PANTHER" id="PTHR45694:SF26">
    <property type="entry name" value="GRX1P"/>
    <property type="match status" value="1"/>
</dbReference>
<keyword evidence="1" id="KW-1133">Transmembrane helix</keyword>
<accession>A0A9Q3B9U4</accession>
<evidence type="ECO:0000313" key="3">
    <source>
        <dbReference type="Proteomes" id="UP000765509"/>
    </source>
</evidence>
<dbReference type="PRINTS" id="PR00160">
    <property type="entry name" value="GLUTAREDOXIN"/>
</dbReference>
<gene>
    <name evidence="2" type="ORF">O181_001047</name>
</gene>
<comment type="caution">
    <text evidence="2">The sequence shown here is derived from an EMBL/GenBank/DDBJ whole genome shotgun (WGS) entry which is preliminary data.</text>
</comment>
<evidence type="ECO:0000256" key="1">
    <source>
        <dbReference type="SAM" id="Phobius"/>
    </source>
</evidence>
<dbReference type="EMBL" id="AVOT02000142">
    <property type="protein sequence ID" value="MBW0461332.1"/>
    <property type="molecule type" value="Genomic_DNA"/>
</dbReference>
<dbReference type="Proteomes" id="UP000765509">
    <property type="component" value="Unassembled WGS sequence"/>
</dbReference>
<keyword evidence="1" id="KW-0812">Transmembrane</keyword>
<dbReference type="OrthoDB" id="418495at2759"/>
<keyword evidence="3" id="KW-1185">Reference proteome</keyword>
<dbReference type="PANTHER" id="PTHR45694">
    <property type="entry name" value="GLUTAREDOXIN 2"/>
    <property type="match status" value="1"/>
</dbReference>